<evidence type="ECO:0000313" key="1">
    <source>
        <dbReference type="EMBL" id="GIY45917.1"/>
    </source>
</evidence>
<reference evidence="1 2" key="1">
    <citation type="submission" date="2021-06" db="EMBL/GenBank/DDBJ databases">
        <title>Caerostris extrusa draft genome.</title>
        <authorList>
            <person name="Kono N."/>
            <person name="Arakawa K."/>
        </authorList>
    </citation>
    <scope>NUCLEOTIDE SEQUENCE [LARGE SCALE GENOMIC DNA]</scope>
</reference>
<dbReference type="Proteomes" id="UP001054945">
    <property type="component" value="Unassembled WGS sequence"/>
</dbReference>
<comment type="caution">
    <text evidence="1">The sequence shown here is derived from an EMBL/GenBank/DDBJ whole genome shotgun (WGS) entry which is preliminary data.</text>
</comment>
<dbReference type="AlphaFoldDB" id="A0AAV4TLU6"/>
<dbReference type="EMBL" id="BPLR01011343">
    <property type="protein sequence ID" value="GIY45917.1"/>
    <property type="molecule type" value="Genomic_DNA"/>
</dbReference>
<sequence>MNHLETSKKTNLQFTYPCLGGSFETINLLADKCTSKRRGEEAEAYLRMFVFKKVQAHYKKSRSGPADTAWKNFFTLTKRIMQTPYEMPFCLFARLVSDHDWDTAWVQGLTNTCFPYNLTWDSEATWYPIIEDNIMNPVGINSSLCNTHVPLQTNT</sequence>
<name>A0AAV4TLU6_CAEEX</name>
<evidence type="ECO:0000313" key="2">
    <source>
        <dbReference type="Proteomes" id="UP001054945"/>
    </source>
</evidence>
<gene>
    <name evidence="1" type="ORF">CEXT_88611</name>
</gene>
<keyword evidence="2" id="KW-1185">Reference proteome</keyword>
<protein>
    <submittedName>
        <fullName evidence="1">Uncharacterized protein</fullName>
    </submittedName>
</protein>
<accession>A0AAV4TLU6</accession>
<organism evidence="1 2">
    <name type="scientific">Caerostris extrusa</name>
    <name type="common">Bark spider</name>
    <name type="synonym">Caerostris bankana</name>
    <dbReference type="NCBI Taxonomy" id="172846"/>
    <lineage>
        <taxon>Eukaryota</taxon>
        <taxon>Metazoa</taxon>
        <taxon>Ecdysozoa</taxon>
        <taxon>Arthropoda</taxon>
        <taxon>Chelicerata</taxon>
        <taxon>Arachnida</taxon>
        <taxon>Araneae</taxon>
        <taxon>Araneomorphae</taxon>
        <taxon>Entelegynae</taxon>
        <taxon>Araneoidea</taxon>
        <taxon>Araneidae</taxon>
        <taxon>Caerostris</taxon>
    </lineage>
</organism>
<proteinExistence type="predicted"/>